<proteinExistence type="predicted"/>
<name>A0AAD7B3W4_9AGAR</name>
<gene>
    <name evidence="1" type="ORF">FB45DRAFT_804889</name>
</gene>
<organism evidence="1 2">
    <name type="scientific">Roridomyces roridus</name>
    <dbReference type="NCBI Taxonomy" id="1738132"/>
    <lineage>
        <taxon>Eukaryota</taxon>
        <taxon>Fungi</taxon>
        <taxon>Dikarya</taxon>
        <taxon>Basidiomycota</taxon>
        <taxon>Agaricomycotina</taxon>
        <taxon>Agaricomycetes</taxon>
        <taxon>Agaricomycetidae</taxon>
        <taxon>Agaricales</taxon>
        <taxon>Marasmiineae</taxon>
        <taxon>Mycenaceae</taxon>
        <taxon>Roridomyces</taxon>
    </lineage>
</organism>
<evidence type="ECO:0000313" key="2">
    <source>
        <dbReference type="Proteomes" id="UP001221142"/>
    </source>
</evidence>
<keyword evidence="2" id="KW-1185">Reference proteome</keyword>
<protein>
    <submittedName>
        <fullName evidence="1">Uncharacterized protein</fullName>
    </submittedName>
</protein>
<dbReference type="AlphaFoldDB" id="A0AAD7B3W4"/>
<dbReference type="Proteomes" id="UP001221142">
    <property type="component" value="Unassembled WGS sequence"/>
</dbReference>
<dbReference type="PANTHER" id="PTHR38115">
    <property type="entry name" value="LIPOCALIN-LIKE DOMAIN-CONTAINING PROTEIN"/>
    <property type="match status" value="1"/>
</dbReference>
<dbReference type="PANTHER" id="PTHR38115:SF1">
    <property type="entry name" value="LIPOCALIN-LIKE DOMAIN-CONTAINING PROTEIN"/>
    <property type="match status" value="1"/>
</dbReference>
<dbReference type="EMBL" id="JARKIF010000037">
    <property type="protein sequence ID" value="KAJ7609924.1"/>
    <property type="molecule type" value="Genomic_DNA"/>
</dbReference>
<evidence type="ECO:0000313" key="1">
    <source>
        <dbReference type="EMBL" id="KAJ7609924.1"/>
    </source>
</evidence>
<dbReference type="InterPro" id="IPR053037">
    <property type="entry name" value="Pericyclase_pydY-like"/>
</dbReference>
<reference evidence="1" key="1">
    <citation type="submission" date="2023-03" db="EMBL/GenBank/DDBJ databases">
        <title>Massive genome expansion in bonnet fungi (Mycena s.s.) driven by repeated elements and novel gene families across ecological guilds.</title>
        <authorList>
            <consortium name="Lawrence Berkeley National Laboratory"/>
            <person name="Harder C.B."/>
            <person name="Miyauchi S."/>
            <person name="Viragh M."/>
            <person name="Kuo A."/>
            <person name="Thoen E."/>
            <person name="Andreopoulos B."/>
            <person name="Lu D."/>
            <person name="Skrede I."/>
            <person name="Drula E."/>
            <person name="Henrissat B."/>
            <person name="Morin E."/>
            <person name="Kohler A."/>
            <person name="Barry K."/>
            <person name="LaButti K."/>
            <person name="Morin E."/>
            <person name="Salamov A."/>
            <person name="Lipzen A."/>
            <person name="Mereny Z."/>
            <person name="Hegedus B."/>
            <person name="Baldrian P."/>
            <person name="Stursova M."/>
            <person name="Weitz H."/>
            <person name="Taylor A."/>
            <person name="Grigoriev I.V."/>
            <person name="Nagy L.G."/>
            <person name="Martin F."/>
            <person name="Kauserud H."/>
        </authorList>
    </citation>
    <scope>NUCLEOTIDE SEQUENCE</scope>
    <source>
        <strain evidence="1">9284</strain>
    </source>
</reference>
<accession>A0AAD7B3W4</accession>
<comment type="caution">
    <text evidence="1">The sequence shown here is derived from an EMBL/GenBank/DDBJ whole genome shotgun (WGS) entry which is preliminary data.</text>
</comment>
<sequence length="184" mass="19995">MAATSITTVDVTGKFTLNKTMSGDIGKILAVQGVGWAKRKAATVGTITMSMKHFKDDSGVENLHVHSTVVGGITVGKEERVLDGVERPTDDPLVGPIVNCMKRVAVADLTVPFLKDGFTADTVENGVIHFSINSQPSNKYSWKLSQTCGLQDINGERRYVHHLKITSPTEDHEVLLVYDYLGPV</sequence>